<keyword evidence="3" id="KW-1185">Reference proteome</keyword>
<dbReference type="Gene3D" id="3.40.630.40">
    <property type="entry name" value="Zn-dependent exopeptidases"/>
    <property type="match status" value="1"/>
</dbReference>
<dbReference type="STRING" id="538381.GCA_001696535_03231"/>
<dbReference type="OrthoDB" id="8716700at2"/>
<accession>A0A285RSN7</accession>
<name>A0A285RSN7_9HYPH</name>
<dbReference type="SUPFAM" id="SSF53187">
    <property type="entry name" value="Zn-dependent exopeptidases"/>
    <property type="match status" value="1"/>
</dbReference>
<dbReference type="InterPro" id="IPR007709">
    <property type="entry name" value="N-FG_amidohydro"/>
</dbReference>
<reference evidence="2 3" key="1">
    <citation type="submission" date="2017-08" db="EMBL/GenBank/DDBJ databases">
        <authorList>
            <person name="de Groot N.N."/>
        </authorList>
    </citation>
    <scope>NUCLEOTIDE SEQUENCE [LARGE SCALE GENOMIC DNA]</scope>
    <source>
        <strain evidence="2 3">USBA 352</strain>
    </source>
</reference>
<proteinExistence type="predicted"/>
<dbReference type="EMBL" id="OBML01000002">
    <property type="protein sequence ID" value="SOB96707.1"/>
    <property type="molecule type" value="Genomic_DNA"/>
</dbReference>
<dbReference type="GO" id="GO:0016787">
    <property type="term" value="F:hydrolase activity"/>
    <property type="evidence" value="ECO:0007669"/>
    <property type="project" value="UniProtKB-KW"/>
</dbReference>
<dbReference type="AlphaFoldDB" id="A0A285RSN7"/>
<dbReference type="Proteomes" id="UP000219331">
    <property type="component" value="Unassembled WGS sequence"/>
</dbReference>
<organism evidence="2 3">
    <name type="scientific">Stappia indica</name>
    <dbReference type="NCBI Taxonomy" id="538381"/>
    <lineage>
        <taxon>Bacteria</taxon>
        <taxon>Pseudomonadati</taxon>
        <taxon>Pseudomonadota</taxon>
        <taxon>Alphaproteobacteria</taxon>
        <taxon>Hyphomicrobiales</taxon>
        <taxon>Stappiaceae</taxon>
        <taxon>Stappia</taxon>
    </lineage>
</organism>
<protein>
    <submittedName>
        <fullName evidence="2">N-formylglutamate amidohydrolase</fullName>
    </submittedName>
</protein>
<dbReference type="Pfam" id="PF05013">
    <property type="entry name" value="FGase"/>
    <property type="match status" value="1"/>
</dbReference>
<sequence length="293" mass="32122">MGTQAPAKDGEGEVFDIRRPAGPVAPLVLDSPHSGKVYPPDFRPAQPPQRYRRAEDMYVDELFSSAPFLGVPLLKARFGRIYCDVNRASDDMDPEALDNAEGLELAPSAKAQLGKGVVWTATPPDGAPLLVGPVRRTEYLDRLERCWHPYHAALGELIEEARAGRRRVFHLDLHSMQPVANAMHEDETGSLRPDIVLSDREGASAGAGYLEAARTLLLELGFSVAVNDPFKGAEILRRHGNPAQGVHSLQIEVNRALYMDVESYGKTARFSETRARLSAFLVSLRDWAAKSGG</sequence>
<evidence type="ECO:0000256" key="1">
    <source>
        <dbReference type="SAM" id="MobiDB-lite"/>
    </source>
</evidence>
<gene>
    <name evidence="2" type="ORF">SAMN05421512_102289</name>
</gene>
<feature type="region of interest" description="Disordered" evidence="1">
    <location>
        <begin position="25"/>
        <end position="48"/>
    </location>
</feature>
<evidence type="ECO:0000313" key="2">
    <source>
        <dbReference type="EMBL" id="SOB96707.1"/>
    </source>
</evidence>
<keyword evidence="2" id="KW-0378">Hydrolase</keyword>
<evidence type="ECO:0000313" key="3">
    <source>
        <dbReference type="Proteomes" id="UP000219331"/>
    </source>
</evidence>